<proteinExistence type="predicted"/>
<dbReference type="AlphaFoldDB" id="A0A1G4BJI8"/>
<comment type="caution">
    <text evidence="1">The sequence shown here is derived from an EMBL/GenBank/DDBJ whole genome shotgun (WGS) entry which is preliminary data.</text>
</comment>
<evidence type="ECO:0000313" key="1">
    <source>
        <dbReference type="EMBL" id="OHF01463.1"/>
    </source>
</evidence>
<evidence type="ECO:0000313" key="2">
    <source>
        <dbReference type="Proteomes" id="UP000176998"/>
    </source>
</evidence>
<keyword evidence="2" id="KW-1185">Reference proteome</keyword>
<protein>
    <submittedName>
        <fullName evidence="1">Uncharacterized protein</fullName>
    </submittedName>
</protein>
<reference evidence="1 2" key="1">
    <citation type="submission" date="2016-09" db="EMBL/GenBank/DDBJ databases">
        <authorList>
            <person name="Capua I."/>
            <person name="De Benedictis P."/>
            <person name="Joannis T."/>
            <person name="Lombin L.H."/>
            <person name="Cattoli G."/>
        </authorList>
    </citation>
    <scope>NUCLEOTIDE SEQUENCE [LARGE SCALE GENOMIC DNA]</scope>
    <source>
        <strain evidence="1 2">IMI 309357</strain>
    </source>
</reference>
<name>A0A1G4BJI8_9PEZI</name>
<dbReference type="EMBL" id="MJBS01000019">
    <property type="protein sequence ID" value="OHF01463.1"/>
    <property type="molecule type" value="Genomic_DNA"/>
</dbReference>
<gene>
    <name evidence="1" type="ORF">CORC01_03219</name>
</gene>
<organism evidence="1 2">
    <name type="scientific">Colletotrichum orchidophilum</name>
    <dbReference type="NCBI Taxonomy" id="1209926"/>
    <lineage>
        <taxon>Eukaryota</taxon>
        <taxon>Fungi</taxon>
        <taxon>Dikarya</taxon>
        <taxon>Ascomycota</taxon>
        <taxon>Pezizomycotina</taxon>
        <taxon>Sordariomycetes</taxon>
        <taxon>Hypocreomycetidae</taxon>
        <taxon>Glomerellales</taxon>
        <taxon>Glomerellaceae</taxon>
        <taxon>Colletotrichum</taxon>
    </lineage>
</organism>
<dbReference type="Proteomes" id="UP000176998">
    <property type="component" value="Unassembled WGS sequence"/>
</dbReference>
<accession>A0A1G4BJI8</accession>
<dbReference type="GeneID" id="34556379"/>
<dbReference type="RefSeq" id="XP_022478605.1">
    <property type="nucleotide sequence ID" value="XM_022614869.1"/>
</dbReference>
<sequence>MMLNYKYKYAKEMYSRLPIDCATQYMATLLEYPWHAWEYCGGHKDFWAQEGPDVSSRAPGSVPRKLMFFHFDSAPAKKRQCR</sequence>